<feature type="transmembrane region" description="Helical" evidence="7">
    <location>
        <begin position="51"/>
        <end position="74"/>
    </location>
</feature>
<evidence type="ECO:0000313" key="10">
    <source>
        <dbReference type="Proteomes" id="UP000298493"/>
    </source>
</evidence>
<dbReference type="AlphaFoldDB" id="A0A4Z1PDP0"/>
<keyword evidence="4 7" id="KW-0472">Membrane</keyword>
<evidence type="ECO:0000256" key="2">
    <source>
        <dbReference type="ARBA" id="ARBA00022692"/>
    </source>
</evidence>
<accession>A0A4Z1PDP0</accession>
<dbReference type="STRING" id="86259.A0A4Z1PDP0"/>
<evidence type="ECO:0000256" key="1">
    <source>
        <dbReference type="ARBA" id="ARBA00004141"/>
    </source>
</evidence>
<dbReference type="EMBL" id="SNSC02000010">
    <property type="protein sequence ID" value="TID20790.1"/>
    <property type="molecule type" value="Genomic_DNA"/>
</dbReference>
<name>A0A4Z1PDP0_9PEZI</name>
<feature type="domain" description="Rhodopsin" evidence="8">
    <location>
        <begin position="31"/>
        <end position="294"/>
    </location>
</feature>
<evidence type="ECO:0000256" key="4">
    <source>
        <dbReference type="ARBA" id="ARBA00023136"/>
    </source>
</evidence>
<protein>
    <recommendedName>
        <fullName evidence="8">Rhodopsin domain-containing protein</fullName>
    </recommendedName>
</protein>
<evidence type="ECO:0000256" key="7">
    <source>
        <dbReference type="SAM" id="Phobius"/>
    </source>
</evidence>
<keyword evidence="3 7" id="KW-1133">Transmembrane helix</keyword>
<keyword evidence="2 7" id="KW-0812">Transmembrane</keyword>
<comment type="subcellular location">
    <subcellularLocation>
        <location evidence="1">Membrane</location>
        <topology evidence="1">Multi-pass membrane protein</topology>
    </subcellularLocation>
</comment>
<dbReference type="Proteomes" id="UP000298493">
    <property type="component" value="Unassembled WGS sequence"/>
</dbReference>
<feature type="transmembrane region" description="Helical" evidence="7">
    <location>
        <begin position="195"/>
        <end position="218"/>
    </location>
</feature>
<feature type="transmembrane region" description="Helical" evidence="7">
    <location>
        <begin position="230"/>
        <end position="251"/>
    </location>
</feature>
<organism evidence="9 10">
    <name type="scientific">Venturia nashicola</name>
    <dbReference type="NCBI Taxonomy" id="86259"/>
    <lineage>
        <taxon>Eukaryota</taxon>
        <taxon>Fungi</taxon>
        <taxon>Dikarya</taxon>
        <taxon>Ascomycota</taxon>
        <taxon>Pezizomycotina</taxon>
        <taxon>Dothideomycetes</taxon>
        <taxon>Pleosporomycetidae</taxon>
        <taxon>Venturiales</taxon>
        <taxon>Venturiaceae</taxon>
        <taxon>Venturia</taxon>
    </lineage>
</organism>
<evidence type="ECO:0000256" key="3">
    <source>
        <dbReference type="ARBA" id="ARBA00022989"/>
    </source>
</evidence>
<dbReference type="InterPro" id="IPR052337">
    <property type="entry name" value="SAT4-like"/>
</dbReference>
<evidence type="ECO:0000256" key="5">
    <source>
        <dbReference type="ARBA" id="ARBA00038359"/>
    </source>
</evidence>
<feature type="transmembrane region" description="Helical" evidence="7">
    <location>
        <begin position="12"/>
        <end position="31"/>
    </location>
</feature>
<sequence length="544" mass="59290">MANEVVGHGQHNYLSIVAIALQIISTGFLAVRLYSRFSRKSGKAGTDDAFLVLGWLFGTTLTVFGIIGSLYWGYNRHIFDVPVSEYAHAAFVSYILVLVVNYLLIDFKSGWLIELFFILATSLNKISVLLLYLRLINIFNNRNLLWAIRACLAFVVVYMLIFTILPLAKCTPISANWGMYDPTYTKSYACIADTVTWPVASALSAATDLAAVIIPLVILSGLRKPMKQKIGLYSVFAVGFLVVGAGIARTILVTQLVEAREDFTWIGGLTILASLFEYHLALICACAPSLRQIFLEITHTITARAADIAEKPQTFETPESQIAFGSPSLSEIHTSGLGPGFGGPPRAMSPLVAVAYELGQPGIPIHLDLTPQSPLSFPSSVWRSTTPNTIDRLELRSSGLSSRFTIWSGLRTTRNSVLDPELGHSVASLGSLKDEVPDLPAIFRPLATPIFASSPISLSHGSTIMQPDPAMVPGFVACRSCGKYHAHGFSHADDTARNSGSGAWWRYSKSKMTSSLWQRRESQSTFFREGDDSSEGIASPPDSP</sequence>
<feature type="transmembrane region" description="Helical" evidence="7">
    <location>
        <begin position="86"/>
        <end position="105"/>
    </location>
</feature>
<comment type="similarity">
    <text evidence="5">Belongs to the SAT4 family.</text>
</comment>
<dbReference type="InterPro" id="IPR049326">
    <property type="entry name" value="Rhodopsin_dom_fungi"/>
</dbReference>
<proteinExistence type="inferred from homology"/>
<keyword evidence="10" id="KW-1185">Reference proteome</keyword>
<reference evidence="9 10" key="1">
    <citation type="submission" date="2019-04" db="EMBL/GenBank/DDBJ databases">
        <title>High contiguity whole genome sequence and gene annotation resource for two Venturia nashicola isolates.</title>
        <authorList>
            <person name="Prokchorchik M."/>
            <person name="Won K."/>
            <person name="Lee Y."/>
            <person name="Choi E.D."/>
            <person name="Segonzac C."/>
            <person name="Sohn K.H."/>
        </authorList>
    </citation>
    <scope>NUCLEOTIDE SEQUENCE [LARGE SCALE GENOMIC DNA]</scope>
    <source>
        <strain evidence="9 10">PRI2</strain>
    </source>
</reference>
<feature type="region of interest" description="Disordered" evidence="6">
    <location>
        <begin position="520"/>
        <end position="544"/>
    </location>
</feature>
<evidence type="ECO:0000256" key="6">
    <source>
        <dbReference type="SAM" id="MobiDB-lite"/>
    </source>
</evidence>
<dbReference type="Pfam" id="PF20684">
    <property type="entry name" value="Fung_rhodopsin"/>
    <property type="match status" value="1"/>
</dbReference>
<dbReference type="GO" id="GO:0016020">
    <property type="term" value="C:membrane"/>
    <property type="evidence" value="ECO:0007669"/>
    <property type="project" value="UniProtKB-SubCell"/>
</dbReference>
<evidence type="ECO:0000259" key="8">
    <source>
        <dbReference type="Pfam" id="PF20684"/>
    </source>
</evidence>
<gene>
    <name evidence="9" type="ORF">E6O75_ATG05554</name>
</gene>
<comment type="caution">
    <text evidence="9">The sequence shown here is derived from an EMBL/GenBank/DDBJ whole genome shotgun (WGS) entry which is preliminary data.</text>
</comment>
<feature type="transmembrane region" description="Helical" evidence="7">
    <location>
        <begin position="111"/>
        <end position="132"/>
    </location>
</feature>
<dbReference type="PANTHER" id="PTHR33048">
    <property type="entry name" value="PTH11-LIKE INTEGRAL MEMBRANE PROTEIN (AFU_ORTHOLOGUE AFUA_5G11245)"/>
    <property type="match status" value="1"/>
</dbReference>
<dbReference type="PANTHER" id="PTHR33048:SF129">
    <property type="entry name" value="INTEGRAL MEMBRANE PROTEIN-RELATED"/>
    <property type="match status" value="1"/>
</dbReference>
<evidence type="ECO:0000313" key="9">
    <source>
        <dbReference type="EMBL" id="TID20790.1"/>
    </source>
</evidence>
<feature type="transmembrane region" description="Helical" evidence="7">
    <location>
        <begin position="263"/>
        <end position="287"/>
    </location>
</feature>
<feature type="transmembrane region" description="Helical" evidence="7">
    <location>
        <begin position="144"/>
        <end position="168"/>
    </location>
</feature>